<comment type="similarity">
    <text evidence="1 9">Belongs to the 2-oxoacid dehydrogenase family.</text>
</comment>
<dbReference type="Gene3D" id="3.30.559.10">
    <property type="entry name" value="Chloramphenicol acetyltransferase-like domain"/>
    <property type="match status" value="1"/>
</dbReference>
<name>A0ABS1X5Z3_9GAMM</name>
<dbReference type="CDD" id="cd06849">
    <property type="entry name" value="lipoyl_domain"/>
    <property type="match status" value="2"/>
</dbReference>
<comment type="caution">
    <text evidence="13">The sequence shown here is derived from an EMBL/GenBank/DDBJ whole genome shotgun (WGS) entry which is preliminary data.</text>
</comment>
<comment type="cofactor">
    <cofactor evidence="9">
        <name>(R)-lipoate</name>
        <dbReference type="ChEBI" id="CHEBI:83088"/>
    </cofactor>
    <text evidence="9">Binds 2 lipoyl cofactors covalently.</text>
</comment>
<dbReference type="NCBIfam" id="TIGR01348">
    <property type="entry name" value="PDHac_trf_long"/>
    <property type="match status" value="1"/>
</dbReference>
<sequence>MPTDIKVPDLGDFKDVEVIDVLVKPGDQIDIDTPLLTLETEKATMDVPSTEAGVLTALAVKKGDRVSKGSVIGQIDAKGGVAAPSTPAKKSGTAEEPVSTHSLSLEQSEGNAGATGGKSEAASSAAPAKPAASGGATGGGEVRVPDLGDFKDVEVIDVLVKPGDRVDVDTPLLTLETEKATMDVPSTVAGVVKSLALKKGDRVSKGSLIGLLEGGAASQGAPEEPVSTPSKAQPAEKAAAAPKAAPAPAKSAAPAPTPAPSAPAKAPASLPPIDEAGFARAYASPSVRKFARELGVDLSRIKGTGPKARITPDDVKAFVKQALSSGAPATAAAGGGGGALPKVPEIDFSKFGEIEVKPLSRIQKISGPHLQASWLNIPHVWQMDEADITELEDTRKKLKGAAEKEGIKLTPLAFVLRACVKALQEFPNVNSSLESSGKNLILKKYINLGFAADTPGGLVVPVIKDADKKDIYEIARELAVLSEKARAGKLTIAEMQGATFTVSSLGGIGGVGFTPIINAPEVAILGVAKSSIKPVFKDGQFVPRLMLPFTLAYDHRVIDGAAGVRFTTFLAEKLADVRGLIEAVP</sequence>
<feature type="compositionally biased region" description="Low complexity" evidence="10">
    <location>
        <begin position="117"/>
        <end position="134"/>
    </location>
</feature>
<dbReference type="InterPro" id="IPR004167">
    <property type="entry name" value="PSBD"/>
</dbReference>
<dbReference type="GO" id="GO:0004742">
    <property type="term" value="F:dihydrolipoyllysine-residue acetyltransferase activity"/>
    <property type="evidence" value="ECO:0007669"/>
    <property type="project" value="UniProtKB-EC"/>
</dbReference>
<protein>
    <recommendedName>
        <fullName evidence="9">Acetyltransferase component of pyruvate dehydrogenase complex</fullName>
        <ecNumber evidence="9">2.3.1.12</ecNumber>
    </recommendedName>
</protein>
<keyword evidence="6 9" id="KW-0012">Acyltransferase</keyword>
<evidence type="ECO:0000256" key="2">
    <source>
        <dbReference type="ARBA" id="ARBA00011484"/>
    </source>
</evidence>
<dbReference type="Pfam" id="PF02817">
    <property type="entry name" value="E3_binding"/>
    <property type="match status" value="1"/>
</dbReference>
<evidence type="ECO:0000256" key="3">
    <source>
        <dbReference type="ARBA" id="ARBA00022679"/>
    </source>
</evidence>
<dbReference type="SUPFAM" id="SSF51230">
    <property type="entry name" value="Single hybrid motif"/>
    <property type="match status" value="2"/>
</dbReference>
<dbReference type="PANTHER" id="PTHR43178">
    <property type="entry name" value="DIHYDROLIPOAMIDE ACETYLTRANSFERASE COMPONENT OF PYRUVATE DEHYDROGENASE COMPLEX"/>
    <property type="match status" value="1"/>
</dbReference>
<dbReference type="PROSITE" id="PS50968">
    <property type="entry name" value="BIOTINYL_LIPOYL"/>
    <property type="match status" value="2"/>
</dbReference>
<dbReference type="EMBL" id="JAEVLS010000009">
    <property type="protein sequence ID" value="MBM0108647.1"/>
    <property type="molecule type" value="Genomic_DNA"/>
</dbReference>
<feature type="compositionally biased region" description="Polar residues" evidence="10">
    <location>
        <begin position="99"/>
        <end position="110"/>
    </location>
</feature>
<dbReference type="InterPro" id="IPR006256">
    <property type="entry name" value="AcTrfase_Pyrv_DH_cplx"/>
</dbReference>
<evidence type="ECO:0000256" key="5">
    <source>
        <dbReference type="ARBA" id="ARBA00022823"/>
    </source>
</evidence>
<keyword evidence="4" id="KW-0677">Repeat</keyword>
<dbReference type="InterPro" id="IPR003016">
    <property type="entry name" value="2-oxoA_DH_lipoyl-BS"/>
</dbReference>
<keyword evidence="14" id="KW-1185">Reference proteome</keyword>
<proteinExistence type="inferred from homology"/>
<evidence type="ECO:0000256" key="1">
    <source>
        <dbReference type="ARBA" id="ARBA00007317"/>
    </source>
</evidence>
<evidence type="ECO:0000256" key="10">
    <source>
        <dbReference type="SAM" id="MobiDB-lite"/>
    </source>
</evidence>
<dbReference type="Gene3D" id="4.10.320.10">
    <property type="entry name" value="E3-binding domain"/>
    <property type="match status" value="1"/>
</dbReference>
<evidence type="ECO:0000313" key="13">
    <source>
        <dbReference type="EMBL" id="MBM0108647.1"/>
    </source>
</evidence>
<reference evidence="13 14" key="1">
    <citation type="journal article" date="2021" name="Int. J. Syst. Evol. Microbiol.">
        <title>Steroidobacter gossypii sp. nov., isolated from soil of cotton cropping field.</title>
        <authorList>
            <person name="Huang R."/>
            <person name="Yang S."/>
            <person name="Zhen C."/>
            <person name="Liu W."/>
        </authorList>
    </citation>
    <scope>NUCLEOTIDE SEQUENCE [LARGE SCALE GENOMIC DNA]</scope>
    <source>
        <strain evidence="13 14">S1-65</strain>
    </source>
</reference>
<evidence type="ECO:0000313" key="14">
    <source>
        <dbReference type="Proteomes" id="UP000661077"/>
    </source>
</evidence>
<dbReference type="InterPro" id="IPR023213">
    <property type="entry name" value="CAT-like_dom_sf"/>
</dbReference>
<comment type="subunit">
    <text evidence="2 9">Forms a 24-polypeptide structural core with octahedral symmetry.</text>
</comment>
<dbReference type="RefSeq" id="WP_203170818.1">
    <property type="nucleotide sequence ID" value="NZ_JAEVLS010000009.1"/>
</dbReference>
<feature type="region of interest" description="Disordered" evidence="10">
    <location>
        <begin position="215"/>
        <end position="268"/>
    </location>
</feature>
<dbReference type="SUPFAM" id="SSF52777">
    <property type="entry name" value="CoA-dependent acyltransferases"/>
    <property type="match status" value="1"/>
</dbReference>
<dbReference type="InterPro" id="IPR050743">
    <property type="entry name" value="2-oxoacid_DH_E2_comp"/>
</dbReference>
<keyword evidence="3 9" id="KW-0808">Transferase</keyword>
<dbReference type="InterPro" id="IPR036625">
    <property type="entry name" value="E3-bd_dom_sf"/>
</dbReference>
<dbReference type="Pfam" id="PF00364">
    <property type="entry name" value="Biotin_lipoyl"/>
    <property type="match status" value="2"/>
</dbReference>
<organism evidence="13 14">
    <name type="scientific">Steroidobacter gossypii</name>
    <dbReference type="NCBI Taxonomy" id="2805490"/>
    <lineage>
        <taxon>Bacteria</taxon>
        <taxon>Pseudomonadati</taxon>
        <taxon>Pseudomonadota</taxon>
        <taxon>Gammaproteobacteria</taxon>
        <taxon>Steroidobacterales</taxon>
        <taxon>Steroidobacteraceae</taxon>
        <taxon>Steroidobacter</taxon>
    </lineage>
</organism>
<dbReference type="Proteomes" id="UP000661077">
    <property type="component" value="Unassembled WGS sequence"/>
</dbReference>
<dbReference type="InterPro" id="IPR000089">
    <property type="entry name" value="Biotin_lipoyl"/>
</dbReference>
<comment type="catalytic activity">
    <reaction evidence="8 9">
        <text>N(6)-[(R)-dihydrolipoyl]-L-lysyl-[protein] + acetyl-CoA = N(6)-[(R)-S(8)-acetyldihydrolipoyl]-L-lysyl-[protein] + CoA</text>
        <dbReference type="Rhea" id="RHEA:17017"/>
        <dbReference type="Rhea" id="RHEA-COMP:10475"/>
        <dbReference type="Rhea" id="RHEA-COMP:10478"/>
        <dbReference type="ChEBI" id="CHEBI:57287"/>
        <dbReference type="ChEBI" id="CHEBI:57288"/>
        <dbReference type="ChEBI" id="CHEBI:83100"/>
        <dbReference type="ChEBI" id="CHEBI:83111"/>
        <dbReference type="EC" id="2.3.1.12"/>
    </reaction>
</comment>
<dbReference type="InterPro" id="IPR011053">
    <property type="entry name" value="Single_hybrid_motif"/>
</dbReference>
<dbReference type="SUPFAM" id="SSF47005">
    <property type="entry name" value="Peripheral subunit-binding domain of 2-oxo acid dehydrogenase complex"/>
    <property type="match status" value="1"/>
</dbReference>
<dbReference type="EC" id="2.3.1.12" evidence="9"/>
<evidence type="ECO:0000256" key="7">
    <source>
        <dbReference type="ARBA" id="ARBA00025211"/>
    </source>
</evidence>
<dbReference type="Gene3D" id="2.40.50.100">
    <property type="match status" value="2"/>
</dbReference>
<evidence type="ECO:0000259" key="11">
    <source>
        <dbReference type="PROSITE" id="PS50968"/>
    </source>
</evidence>
<evidence type="ECO:0000256" key="4">
    <source>
        <dbReference type="ARBA" id="ARBA00022737"/>
    </source>
</evidence>
<feature type="region of interest" description="Disordered" evidence="10">
    <location>
        <begin position="78"/>
        <end position="146"/>
    </location>
</feature>
<evidence type="ECO:0000256" key="9">
    <source>
        <dbReference type="RuleBase" id="RU361137"/>
    </source>
</evidence>
<feature type="compositionally biased region" description="Low complexity" evidence="10">
    <location>
        <begin position="229"/>
        <end position="254"/>
    </location>
</feature>
<accession>A0ABS1X5Z3</accession>
<comment type="function">
    <text evidence="7">The pyruvate dehydrogenase complex catalyzes the overall conversion of pyruvate to acetyl-CoA and CO(2). It contains multiple copies of three enzymatic components: pyruvate dehydrogenase (E1), dihydrolipoamide acetyltransferase (E2) and lipoamide dehydrogenase (E3).</text>
</comment>
<gene>
    <name evidence="13" type="primary">aceF</name>
    <name evidence="13" type="ORF">JM946_28280</name>
</gene>
<dbReference type="InterPro" id="IPR001078">
    <property type="entry name" value="2-oxoacid_DH_actylTfrase"/>
</dbReference>
<evidence type="ECO:0000256" key="8">
    <source>
        <dbReference type="ARBA" id="ARBA00048370"/>
    </source>
</evidence>
<dbReference type="Pfam" id="PF00198">
    <property type="entry name" value="2-oxoacid_dh"/>
    <property type="match status" value="1"/>
</dbReference>
<evidence type="ECO:0000259" key="12">
    <source>
        <dbReference type="PROSITE" id="PS51826"/>
    </source>
</evidence>
<keyword evidence="5 9" id="KW-0450">Lipoyl</keyword>
<dbReference type="PANTHER" id="PTHR43178:SF2">
    <property type="entry name" value="DIHYDROLIPOYLLYSINE-RESIDUE ACETYLTRANSFERASE COMPONENT OF PYRUVATE DEHYDROGENASE COMPLEX"/>
    <property type="match status" value="1"/>
</dbReference>
<evidence type="ECO:0000256" key="6">
    <source>
        <dbReference type="ARBA" id="ARBA00023315"/>
    </source>
</evidence>
<dbReference type="PROSITE" id="PS00189">
    <property type="entry name" value="LIPOYL"/>
    <property type="match status" value="2"/>
</dbReference>
<feature type="domain" description="Lipoyl-binding" evidence="11">
    <location>
        <begin position="2"/>
        <end position="76"/>
    </location>
</feature>
<feature type="domain" description="Peripheral subunit-binding (PSBD)" evidence="12">
    <location>
        <begin position="282"/>
        <end position="319"/>
    </location>
</feature>
<feature type="domain" description="Lipoyl-binding" evidence="11">
    <location>
        <begin position="139"/>
        <end position="213"/>
    </location>
</feature>
<dbReference type="PROSITE" id="PS51826">
    <property type="entry name" value="PSBD"/>
    <property type="match status" value="1"/>
</dbReference>